<dbReference type="PANTHER" id="PTHR28259:SF1">
    <property type="entry name" value="FLUORIDE EXPORT PROTEIN 1-RELATED"/>
    <property type="match status" value="1"/>
</dbReference>
<dbReference type="EMBL" id="QVQW01000123">
    <property type="protein sequence ID" value="RKU40072.1"/>
    <property type="molecule type" value="Genomic_DNA"/>
</dbReference>
<feature type="transmembrane region" description="Helical" evidence="10">
    <location>
        <begin position="451"/>
        <end position="472"/>
    </location>
</feature>
<evidence type="ECO:0000313" key="11">
    <source>
        <dbReference type="EMBL" id="RKU40072.1"/>
    </source>
</evidence>
<dbReference type="OrthoDB" id="409792at2759"/>
<keyword evidence="4 10" id="KW-0812">Transmembrane</keyword>
<accession>A0A420XWM3</accession>
<evidence type="ECO:0000256" key="5">
    <source>
        <dbReference type="ARBA" id="ARBA00022989"/>
    </source>
</evidence>
<dbReference type="Proteomes" id="UP000275385">
    <property type="component" value="Unassembled WGS sequence"/>
</dbReference>
<evidence type="ECO:0000256" key="7">
    <source>
        <dbReference type="ARBA" id="ARBA00035120"/>
    </source>
</evidence>
<protein>
    <submittedName>
        <fullName evidence="11">Fluoride export protein</fullName>
    </submittedName>
</protein>
<feature type="region of interest" description="Disordered" evidence="9">
    <location>
        <begin position="1"/>
        <end position="68"/>
    </location>
</feature>
<comment type="caution">
    <text evidence="11">The sequence shown here is derived from an EMBL/GenBank/DDBJ whole genome shotgun (WGS) entry which is preliminary data.</text>
</comment>
<comment type="subcellular location">
    <subcellularLocation>
        <location evidence="2">Cell membrane</location>
        <topology evidence="2">Multi-pass membrane protein</topology>
    </subcellularLocation>
</comment>
<feature type="region of interest" description="Disordered" evidence="9">
    <location>
        <begin position="99"/>
        <end position="125"/>
    </location>
</feature>
<feature type="transmembrane region" description="Helical" evidence="10">
    <location>
        <begin position="227"/>
        <end position="245"/>
    </location>
</feature>
<dbReference type="AlphaFoldDB" id="A0A420XWM3"/>
<feature type="transmembrane region" description="Helical" evidence="10">
    <location>
        <begin position="195"/>
        <end position="215"/>
    </location>
</feature>
<dbReference type="InterPro" id="IPR003691">
    <property type="entry name" value="FluC"/>
</dbReference>
<dbReference type="PANTHER" id="PTHR28259">
    <property type="entry name" value="FLUORIDE EXPORT PROTEIN 1-RELATED"/>
    <property type="match status" value="1"/>
</dbReference>
<keyword evidence="12" id="KW-1185">Reference proteome</keyword>
<feature type="transmembrane region" description="Helical" evidence="10">
    <location>
        <begin position="291"/>
        <end position="312"/>
    </location>
</feature>
<dbReference type="GO" id="GO:0005886">
    <property type="term" value="C:plasma membrane"/>
    <property type="evidence" value="ECO:0007669"/>
    <property type="project" value="UniProtKB-SubCell"/>
</dbReference>
<evidence type="ECO:0000313" key="12">
    <source>
        <dbReference type="Proteomes" id="UP000275385"/>
    </source>
</evidence>
<evidence type="ECO:0000256" key="4">
    <source>
        <dbReference type="ARBA" id="ARBA00022692"/>
    </source>
</evidence>
<evidence type="ECO:0000256" key="1">
    <source>
        <dbReference type="ARBA" id="ARBA00002598"/>
    </source>
</evidence>
<comment type="catalytic activity">
    <reaction evidence="8">
        <text>fluoride(in) = fluoride(out)</text>
        <dbReference type="Rhea" id="RHEA:76159"/>
        <dbReference type="ChEBI" id="CHEBI:17051"/>
    </reaction>
    <physiologicalReaction direction="left-to-right" evidence="8">
        <dbReference type="Rhea" id="RHEA:76160"/>
    </physiologicalReaction>
</comment>
<feature type="compositionally biased region" description="Basic and acidic residues" evidence="9">
    <location>
        <begin position="10"/>
        <end position="27"/>
    </location>
</feature>
<comment type="similarity">
    <text evidence="7">Belongs to the fluoride channel Fluc/FEX (TC 1.A.43) family.</text>
</comment>
<feature type="transmembrane region" description="Helical" evidence="10">
    <location>
        <begin position="340"/>
        <end position="366"/>
    </location>
</feature>
<dbReference type="GO" id="GO:1903425">
    <property type="term" value="F:fluoride transmembrane transporter activity"/>
    <property type="evidence" value="ECO:0007669"/>
    <property type="project" value="TreeGrafter"/>
</dbReference>
<evidence type="ECO:0000256" key="8">
    <source>
        <dbReference type="ARBA" id="ARBA00035585"/>
    </source>
</evidence>
<evidence type="ECO:0000256" key="10">
    <source>
        <dbReference type="SAM" id="Phobius"/>
    </source>
</evidence>
<evidence type="ECO:0000256" key="2">
    <source>
        <dbReference type="ARBA" id="ARBA00004651"/>
    </source>
</evidence>
<feature type="region of interest" description="Disordered" evidence="9">
    <location>
        <begin position="146"/>
        <end position="183"/>
    </location>
</feature>
<organism evidence="11 12">
    <name type="scientific">Coniochaeta pulveracea</name>
    <dbReference type="NCBI Taxonomy" id="177199"/>
    <lineage>
        <taxon>Eukaryota</taxon>
        <taxon>Fungi</taxon>
        <taxon>Dikarya</taxon>
        <taxon>Ascomycota</taxon>
        <taxon>Pezizomycotina</taxon>
        <taxon>Sordariomycetes</taxon>
        <taxon>Sordariomycetidae</taxon>
        <taxon>Coniochaetales</taxon>
        <taxon>Coniochaetaceae</taxon>
        <taxon>Coniochaeta</taxon>
    </lineage>
</organism>
<name>A0A420XWM3_9PEZI</name>
<dbReference type="STRING" id="177199.A0A420XWM3"/>
<reference evidence="11 12" key="1">
    <citation type="submission" date="2018-08" db="EMBL/GenBank/DDBJ databases">
        <title>Draft genome of the lignicolous fungus Coniochaeta pulveracea.</title>
        <authorList>
            <person name="Borstlap C.J."/>
            <person name="De Witt R.N."/>
            <person name="Botha A."/>
            <person name="Volschenk H."/>
        </authorList>
    </citation>
    <scope>NUCLEOTIDE SEQUENCE [LARGE SCALE GENOMIC DNA]</scope>
    <source>
        <strain evidence="11 12">CAB683</strain>
    </source>
</reference>
<keyword evidence="6 10" id="KW-0472">Membrane</keyword>
<keyword evidence="3" id="KW-1003">Cell membrane</keyword>
<dbReference type="Pfam" id="PF02537">
    <property type="entry name" value="CRCB"/>
    <property type="match status" value="2"/>
</dbReference>
<comment type="function">
    <text evidence="1">Fluoride channel required for the rapid expulsion of cytoplasmic fluoride.</text>
</comment>
<evidence type="ECO:0000256" key="3">
    <source>
        <dbReference type="ARBA" id="ARBA00022475"/>
    </source>
</evidence>
<feature type="compositionally biased region" description="Basic and acidic residues" evidence="9">
    <location>
        <begin position="150"/>
        <end position="164"/>
    </location>
</feature>
<proteinExistence type="inferred from homology"/>
<gene>
    <name evidence="11" type="primary">FEX1</name>
    <name evidence="11" type="ORF">DL546_001977</name>
</gene>
<keyword evidence="5 10" id="KW-1133">Transmembrane helix</keyword>
<feature type="transmembrane region" description="Helical" evidence="10">
    <location>
        <begin position="515"/>
        <end position="537"/>
    </location>
</feature>
<feature type="transmembrane region" description="Helical" evidence="10">
    <location>
        <begin position="387"/>
        <end position="405"/>
    </location>
</feature>
<sequence>MTEPRHRAHTDHVNRDTSELHRGESQRSRTSRNESSTLHPAEYDTPGTYLDLEGFSPPIEYQDNDTPFRHASTREDAQRYSASIDPDHLTGLERRQSLALSRHESRLSRRRSSQTQQSDYNAPDNFENLGELAAVSPVQNPDEAPVYQHENLEDVRSQEQEEARRRKSQTPEPPIEKHRKEPAGTVHVSRLATQIYTLSYLILFSIFGTLARLGLQALTSYPGAPVIFSSIWPNFAGCIVMGFLAEDRMLFSHEWGVPTYANELRKAQNGDASPGDLAAAKKAHAATKKTIPLYIGLATGFCGSFTSFSSFIRDIFLALSNDLSTPNVSTISHRNGGYSFMALLAVAILTISISLCGLFFGAHLAIATEPIIPAIPYPVTRKILDRIAVFLALGCWLGAVLLSALPPDRFSHPGAGELWRGRATFALVFAPLGCLTRFYASLYLNGKVASFPLGTFSVNVFGTAVLGMAWVLAHVPLGGTVGCQVLQGVEDGFCGCLTTVSTWVAELSALRRRHAYAYGAVSVGVSLAVLVIIMGGLRWTRGFGELLCTH</sequence>
<evidence type="ECO:0000256" key="6">
    <source>
        <dbReference type="ARBA" id="ARBA00023136"/>
    </source>
</evidence>
<evidence type="ECO:0000256" key="9">
    <source>
        <dbReference type="SAM" id="MobiDB-lite"/>
    </source>
</evidence>
<feature type="transmembrane region" description="Helical" evidence="10">
    <location>
        <begin position="425"/>
        <end position="444"/>
    </location>
</feature>